<gene>
    <name evidence="4" type="ORF">GIB67_008470</name>
</gene>
<dbReference type="GO" id="GO:0006914">
    <property type="term" value="P:autophagy"/>
    <property type="evidence" value="ECO:0007669"/>
    <property type="project" value="TreeGrafter"/>
</dbReference>
<dbReference type="InterPro" id="IPR019453">
    <property type="entry name" value="VPS39/TGFA1_Znf"/>
</dbReference>
<sequence>MDLEVHREWGVRSIYCHLAKTGSIKSFLVPLGSLNDAFINLWKYGGATYLEGRLEIALGSYHVICFRKISAEEQIKDLLRKKSFKEAITLVEELEHEGEMTREMLSVVHAQVGFLLLFDLHFEEAVNHFLQSETMQPSEVFPFIMRDPNRWSMLVPRNRYWGLHPPPVLLEDVVDDGLMTIQRAIFLRKAGVETAANEEFLFNPPSRGDLLESAIQNIIRYLRVNRDKDLTSSVREGVDTLLMYLYRALNRVDDMELLASSENSCVVEELEALLDDSGHLRTLAFLYASKGMSSKALSIWRILARNYSAGLWKDPAVENSHQDNTSTDIISGQKTAAIEASKLLEESCDQDMVLQHFGWIADVDQELAVQVLTSDKRVNQLSPAANIHFYVLTLEEVIAAIDSKKVEILQRYLQWLIEVQDFDDIRFHTLYAVSLAKSALETFENGNAYCNPTARRSEEMDVSGLESDAIFRSLVRKKLQSFLQSSNLYDPEEVLDLVEGSDLWLEKAILYRKLGQETVVLQILALKLEDSAAAEQYCTEIGRPDAYMQLLDMYLEPQNGKEPMFKAAVRLLHNHGESLDPRQVLETLSPDMPLQLASDTLLRMLRARVHHHRQGQIVHSLASAINIDAKSARLEERSRHVQINDESLCDSCRARLGTKLFAMYPDDAIACYKVGELHLSAFLYQK</sequence>
<organism evidence="4 5">
    <name type="scientific">Kingdonia uniflora</name>
    <dbReference type="NCBI Taxonomy" id="39325"/>
    <lineage>
        <taxon>Eukaryota</taxon>
        <taxon>Viridiplantae</taxon>
        <taxon>Streptophyta</taxon>
        <taxon>Embryophyta</taxon>
        <taxon>Tracheophyta</taxon>
        <taxon>Spermatophyta</taxon>
        <taxon>Magnoliopsida</taxon>
        <taxon>Ranunculales</taxon>
        <taxon>Circaeasteraceae</taxon>
        <taxon>Kingdonia</taxon>
    </lineage>
</organism>
<dbReference type="InterPro" id="IPR019452">
    <property type="entry name" value="VPS39/TGF_beta_rcpt-assoc_1"/>
</dbReference>
<feature type="domain" description="Vacuolar sorting protein 39/Transforming growth factor beta receptor-associated" evidence="2">
    <location>
        <begin position="238"/>
        <end position="344"/>
    </location>
</feature>
<evidence type="ECO:0000313" key="5">
    <source>
        <dbReference type="Proteomes" id="UP000541444"/>
    </source>
</evidence>
<feature type="repeat" description="CHCR" evidence="1">
    <location>
        <begin position="378"/>
        <end position="563"/>
    </location>
</feature>
<dbReference type="PANTHER" id="PTHR12894">
    <property type="entry name" value="CNH DOMAIN CONTAINING"/>
    <property type="match status" value="1"/>
</dbReference>
<dbReference type="Proteomes" id="UP000541444">
    <property type="component" value="Unassembled WGS sequence"/>
</dbReference>
<keyword evidence="5" id="KW-1185">Reference proteome</keyword>
<evidence type="ECO:0000259" key="3">
    <source>
        <dbReference type="Pfam" id="PF10367"/>
    </source>
</evidence>
<protein>
    <recommendedName>
        <fullName evidence="6">Transforming growth factor-beta receptor-associated protein 1</fullName>
    </recommendedName>
</protein>
<dbReference type="GO" id="GO:0034058">
    <property type="term" value="P:endosomal vesicle fusion"/>
    <property type="evidence" value="ECO:0007669"/>
    <property type="project" value="TreeGrafter"/>
</dbReference>
<evidence type="ECO:0000259" key="2">
    <source>
        <dbReference type="Pfam" id="PF10366"/>
    </source>
</evidence>
<evidence type="ECO:0008006" key="6">
    <source>
        <dbReference type="Google" id="ProtNLM"/>
    </source>
</evidence>
<dbReference type="AlphaFoldDB" id="A0A7J7N571"/>
<dbReference type="GO" id="GO:0005737">
    <property type="term" value="C:cytoplasm"/>
    <property type="evidence" value="ECO:0007669"/>
    <property type="project" value="TreeGrafter"/>
</dbReference>
<dbReference type="GO" id="GO:0016020">
    <property type="term" value="C:membrane"/>
    <property type="evidence" value="ECO:0007669"/>
    <property type="project" value="TreeGrafter"/>
</dbReference>
<evidence type="ECO:0000313" key="4">
    <source>
        <dbReference type="EMBL" id="KAF6162341.1"/>
    </source>
</evidence>
<dbReference type="Pfam" id="PF10366">
    <property type="entry name" value="Vps39_1"/>
    <property type="match status" value="1"/>
</dbReference>
<dbReference type="InterPro" id="IPR032914">
    <property type="entry name" value="Vam6/VPS39/TRAP1"/>
</dbReference>
<dbReference type="PANTHER" id="PTHR12894:SF43">
    <property type="entry name" value="VACUOLAR SORTING PROTEIN 3"/>
    <property type="match status" value="1"/>
</dbReference>
<dbReference type="InterPro" id="IPR000547">
    <property type="entry name" value="Clathrin_H-chain/VPS_repeat"/>
</dbReference>
<feature type="domain" description="Vacuolar sorting protein 39/Transforming growth factor beta receptor-associated zinc finger" evidence="3">
    <location>
        <begin position="638"/>
        <end position="673"/>
    </location>
</feature>
<dbReference type="OrthoDB" id="10258882at2759"/>
<dbReference type="Pfam" id="PF10367">
    <property type="entry name" value="zf-Vps39_C"/>
    <property type="match status" value="1"/>
</dbReference>
<reference evidence="4 5" key="1">
    <citation type="journal article" date="2020" name="IScience">
        <title>Genome Sequencing of the Endangered Kingdonia uniflora (Circaeasteraceae, Ranunculales) Reveals Potential Mechanisms of Evolutionary Specialization.</title>
        <authorList>
            <person name="Sun Y."/>
            <person name="Deng T."/>
            <person name="Zhang A."/>
            <person name="Moore M.J."/>
            <person name="Landis J.B."/>
            <person name="Lin N."/>
            <person name="Zhang H."/>
            <person name="Zhang X."/>
            <person name="Huang J."/>
            <person name="Zhang X."/>
            <person name="Sun H."/>
            <person name="Wang H."/>
        </authorList>
    </citation>
    <scope>NUCLEOTIDE SEQUENCE [LARGE SCALE GENOMIC DNA]</scope>
    <source>
        <strain evidence="4">TB1705</strain>
        <tissue evidence="4">Leaf</tissue>
    </source>
</reference>
<dbReference type="EMBL" id="JACGCM010001055">
    <property type="protein sequence ID" value="KAF6162341.1"/>
    <property type="molecule type" value="Genomic_DNA"/>
</dbReference>
<comment type="caution">
    <text evidence="4">The sequence shown here is derived from an EMBL/GenBank/DDBJ whole genome shotgun (WGS) entry which is preliminary data.</text>
</comment>
<evidence type="ECO:0000256" key="1">
    <source>
        <dbReference type="PROSITE-ProRule" id="PRU01006"/>
    </source>
</evidence>
<proteinExistence type="predicted"/>
<name>A0A7J7N571_9MAGN</name>
<dbReference type="PROSITE" id="PS50236">
    <property type="entry name" value="CHCR"/>
    <property type="match status" value="1"/>
</dbReference>
<dbReference type="GO" id="GO:0006886">
    <property type="term" value="P:intracellular protein transport"/>
    <property type="evidence" value="ECO:0007669"/>
    <property type="project" value="UniProtKB-UniRule"/>
</dbReference>
<accession>A0A7J7N571</accession>